<reference evidence="2" key="1">
    <citation type="submission" date="2022-11" db="EMBL/GenBank/DDBJ databases">
        <authorList>
            <person name="Kikuchi T."/>
        </authorList>
    </citation>
    <scope>NUCLEOTIDE SEQUENCE</scope>
    <source>
        <strain evidence="2">PS1010</strain>
    </source>
</reference>
<feature type="domain" description="DUF7778" evidence="1">
    <location>
        <begin position="21"/>
        <end position="143"/>
    </location>
</feature>
<evidence type="ECO:0000259" key="1">
    <source>
        <dbReference type="Pfam" id="PF24998"/>
    </source>
</evidence>
<comment type="caution">
    <text evidence="2">The sequence shown here is derived from an EMBL/GenBank/DDBJ whole genome shotgun (WGS) entry which is preliminary data.</text>
</comment>
<dbReference type="Pfam" id="PF24998">
    <property type="entry name" value="DUF7778"/>
    <property type="match status" value="1"/>
</dbReference>
<sequence length="243" mass="27597">MQQGQYRERREQLPIAKKLYKFIDLPNAKNWRVQPDECLAHGRIASYTRTKSRFLPDDLTCLKMRLATVTSHGFLILYEVADRGIVVDLRKARAILTKCDSFKGDRLKYKRCHIKIRLEFGNVHLFVKDDSISKWTSAIISAHSNIKKVSEPIVAVSEAEEAVNNSVSSNSGIITVIENPKPEQIPSIRQGKSSVSSICKKLETEHFVAEPEAVQKENLAVPSFEEENGQGTTKAWWLRSLRC</sequence>
<dbReference type="PANTHER" id="PTHR36947">
    <property type="entry name" value="PROTEIN CBG04364"/>
    <property type="match status" value="1"/>
</dbReference>
<dbReference type="InterPro" id="IPR056680">
    <property type="entry name" value="DUF7778"/>
</dbReference>
<gene>
    <name evidence="2" type="ORF">CAMP_LOCUS12336</name>
</gene>
<evidence type="ECO:0000313" key="2">
    <source>
        <dbReference type="EMBL" id="CAI5449699.1"/>
    </source>
</evidence>
<dbReference type="EMBL" id="CANHGI010000004">
    <property type="protein sequence ID" value="CAI5449699.1"/>
    <property type="molecule type" value="Genomic_DNA"/>
</dbReference>
<dbReference type="AlphaFoldDB" id="A0A9P1ISX9"/>
<dbReference type="PANTHER" id="PTHR36947:SF1">
    <property type="entry name" value="PH DOMAIN-CONTAINING PROTEIN"/>
    <property type="match status" value="1"/>
</dbReference>
<dbReference type="OrthoDB" id="5792480at2759"/>
<evidence type="ECO:0000313" key="3">
    <source>
        <dbReference type="Proteomes" id="UP001152747"/>
    </source>
</evidence>
<proteinExistence type="predicted"/>
<name>A0A9P1ISX9_9PELO</name>
<protein>
    <recommendedName>
        <fullName evidence="1">DUF7778 domain-containing protein</fullName>
    </recommendedName>
</protein>
<dbReference type="Proteomes" id="UP001152747">
    <property type="component" value="Unassembled WGS sequence"/>
</dbReference>
<keyword evidence="3" id="KW-1185">Reference proteome</keyword>
<accession>A0A9P1ISX9</accession>
<organism evidence="2 3">
    <name type="scientific">Caenorhabditis angaria</name>
    <dbReference type="NCBI Taxonomy" id="860376"/>
    <lineage>
        <taxon>Eukaryota</taxon>
        <taxon>Metazoa</taxon>
        <taxon>Ecdysozoa</taxon>
        <taxon>Nematoda</taxon>
        <taxon>Chromadorea</taxon>
        <taxon>Rhabditida</taxon>
        <taxon>Rhabditina</taxon>
        <taxon>Rhabditomorpha</taxon>
        <taxon>Rhabditoidea</taxon>
        <taxon>Rhabditidae</taxon>
        <taxon>Peloderinae</taxon>
        <taxon>Caenorhabditis</taxon>
    </lineage>
</organism>